<evidence type="ECO:0000313" key="2">
    <source>
        <dbReference type="EMBL" id="VDP23507.1"/>
    </source>
</evidence>
<dbReference type="AlphaFoldDB" id="A0A183J0V1"/>
<reference evidence="2 3" key="2">
    <citation type="submission" date="2018-11" db="EMBL/GenBank/DDBJ databases">
        <authorList>
            <consortium name="Pathogen Informatics"/>
        </authorList>
    </citation>
    <scope>NUCLEOTIDE SEQUENCE [LARGE SCALE GENOMIC DNA]</scope>
</reference>
<keyword evidence="3" id="KW-1185">Reference proteome</keyword>
<keyword evidence="1" id="KW-0472">Membrane</keyword>
<evidence type="ECO:0000313" key="4">
    <source>
        <dbReference type="WBParaSite" id="SBAD_0000984701-mRNA-1"/>
    </source>
</evidence>
<sequence length="107" mass="12822">MTQYTWNITYHKPRRDRFVVHFVKALQPSSKTSSLMIFSTVSFLFLAGFLLWFMSWRESKLIRPAALYENVKIIKCRKKRRPLKSYFNLFKPGKRKDLVVMKDLTEA</sequence>
<organism evidence="4">
    <name type="scientific">Soboliphyme baturini</name>
    <dbReference type="NCBI Taxonomy" id="241478"/>
    <lineage>
        <taxon>Eukaryota</taxon>
        <taxon>Metazoa</taxon>
        <taxon>Ecdysozoa</taxon>
        <taxon>Nematoda</taxon>
        <taxon>Enoplea</taxon>
        <taxon>Dorylaimia</taxon>
        <taxon>Dioctophymatida</taxon>
        <taxon>Dioctophymatoidea</taxon>
        <taxon>Soboliphymatidae</taxon>
        <taxon>Soboliphyme</taxon>
    </lineage>
</organism>
<dbReference type="Proteomes" id="UP000270296">
    <property type="component" value="Unassembled WGS sequence"/>
</dbReference>
<reference evidence="4" key="1">
    <citation type="submission" date="2016-06" db="UniProtKB">
        <authorList>
            <consortium name="WormBaseParasite"/>
        </authorList>
    </citation>
    <scope>IDENTIFICATION</scope>
</reference>
<gene>
    <name evidence="2" type="ORF">SBAD_LOCUS9501</name>
</gene>
<keyword evidence="1" id="KW-0812">Transmembrane</keyword>
<protein>
    <submittedName>
        <fullName evidence="4">Transmembrane protein</fullName>
    </submittedName>
</protein>
<evidence type="ECO:0000256" key="1">
    <source>
        <dbReference type="SAM" id="Phobius"/>
    </source>
</evidence>
<keyword evidence="1" id="KW-1133">Transmembrane helix</keyword>
<feature type="transmembrane region" description="Helical" evidence="1">
    <location>
        <begin position="35"/>
        <end position="54"/>
    </location>
</feature>
<proteinExistence type="predicted"/>
<dbReference type="WBParaSite" id="SBAD_0000984701-mRNA-1">
    <property type="protein sequence ID" value="SBAD_0000984701-mRNA-1"/>
    <property type="gene ID" value="SBAD_0000984701"/>
</dbReference>
<name>A0A183J0V1_9BILA</name>
<evidence type="ECO:0000313" key="3">
    <source>
        <dbReference type="Proteomes" id="UP000270296"/>
    </source>
</evidence>
<accession>A0A183J0V1</accession>
<dbReference type="EMBL" id="UZAM01012794">
    <property type="protein sequence ID" value="VDP23507.1"/>
    <property type="molecule type" value="Genomic_DNA"/>
</dbReference>